<name>A0A3A1Y7X9_9GAMM</name>
<dbReference type="RefSeq" id="WP_119497262.1">
    <property type="nucleotide sequence ID" value="NZ_NRJH01000045.1"/>
</dbReference>
<organism evidence="13 14">
    <name type="scientific">Psittacicella melopsittaci</name>
    <dbReference type="NCBI Taxonomy" id="2028576"/>
    <lineage>
        <taxon>Bacteria</taxon>
        <taxon>Pseudomonadati</taxon>
        <taxon>Pseudomonadota</taxon>
        <taxon>Gammaproteobacteria</taxon>
        <taxon>Pasteurellales</taxon>
        <taxon>Psittacicellaceae</taxon>
        <taxon>Psittacicella</taxon>
    </lineage>
</organism>
<dbReference type="InterPro" id="IPR002123">
    <property type="entry name" value="Plipid/glycerol_acylTrfase"/>
</dbReference>
<dbReference type="PANTHER" id="PTHR12563">
    <property type="entry name" value="GLYCEROL-3-PHOSPHATE ACYLTRANSFERASE"/>
    <property type="match status" value="1"/>
</dbReference>
<keyword evidence="8" id="KW-0443">Lipid metabolism</keyword>
<comment type="catalytic activity">
    <reaction evidence="11">
        <text>sn-glycerol 3-phosphate + an acyl-CoA = a 1-acyl-sn-glycero-3-phosphate + CoA</text>
        <dbReference type="Rhea" id="RHEA:15325"/>
        <dbReference type="ChEBI" id="CHEBI:57287"/>
        <dbReference type="ChEBI" id="CHEBI:57597"/>
        <dbReference type="ChEBI" id="CHEBI:57970"/>
        <dbReference type="ChEBI" id="CHEBI:58342"/>
        <dbReference type="EC" id="2.3.1.15"/>
    </reaction>
</comment>
<evidence type="ECO:0000256" key="4">
    <source>
        <dbReference type="ARBA" id="ARBA00013113"/>
    </source>
</evidence>
<keyword evidence="14" id="KW-1185">Reference proteome</keyword>
<dbReference type="SMART" id="SM00563">
    <property type="entry name" value="PlsC"/>
    <property type="match status" value="1"/>
</dbReference>
<dbReference type="GO" id="GO:0004366">
    <property type="term" value="F:glycerol-3-phosphate O-acyltransferase activity"/>
    <property type="evidence" value="ECO:0007669"/>
    <property type="project" value="UniProtKB-EC"/>
</dbReference>
<evidence type="ECO:0000256" key="1">
    <source>
        <dbReference type="ARBA" id="ARBA00004184"/>
    </source>
</evidence>
<evidence type="ECO:0000256" key="7">
    <source>
        <dbReference type="ARBA" id="ARBA00023136"/>
    </source>
</evidence>
<evidence type="ECO:0000256" key="8">
    <source>
        <dbReference type="ARBA" id="ARBA00023209"/>
    </source>
</evidence>
<reference evidence="13 14" key="1">
    <citation type="submission" date="2017-08" db="EMBL/GenBank/DDBJ databases">
        <title>Reclassification of Bisgaard taxon 37 and 44.</title>
        <authorList>
            <person name="Christensen H."/>
        </authorList>
    </citation>
    <scope>NUCLEOTIDE SEQUENCE [LARGE SCALE GENOMIC DNA]</scope>
    <source>
        <strain evidence="13 14">B96_4</strain>
    </source>
</reference>
<evidence type="ECO:0000256" key="2">
    <source>
        <dbReference type="ARBA" id="ARBA00004765"/>
    </source>
</evidence>
<dbReference type="InterPro" id="IPR022284">
    <property type="entry name" value="GPAT/DHAPAT"/>
</dbReference>
<comment type="subcellular location">
    <subcellularLocation>
        <location evidence="1">Endomembrane system</location>
        <topology evidence="1">Peripheral membrane protein</topology>
    </subcellularLocation>
</comment>
<proteinExistence type="inferred from homology"/>
<keyword evidence="6" id="KW-0808">Transferase</keyword>
<dbReference type="EMBL" id="NRJH01000045">
    <property type="protein sequence ID" value="RIY32204.1"/>
    <property type="molecule type" value="Genomic_DNA"/>
</dbReference>
<dbReference type="GO" id="GO:0012505">
    <property type="term" value="C:endomembrane system"/>
    <property type="evidence" value="ECO:0007669"/>
    <property type="project" value="UniProtKB-SubCell"/>
</dbReference>
<dbReference type="EC" id="2.3.1.15" evidence="4"/>
<evidence type="ECO:0000256" key="3">
    <source>
        <dbReference type="ARBA" id="ARBA00007937"/>
    </source>
</evidence>
<comment type="caution">
    <text evidence="13">The sequence shown here is derived from an EMBL/GenBank/DDBJ whole genome shotgun (WGS) entry which is preliminary data.</text>
</comment>
<dbReference type="SUPFAM" id="SSF69593">
    <property type="entry name" value="Glycerol-3-phosphate (1)-acyltransferase"/>
    <property type="match status" value="1"/>
</dbReference>
<dbReference type="GO" id="GO:0006631">
    <property type="term" value="P:fatty acid metabolic process"/>
    <property type="evidence" value="ECO:0007669"/>
    <property type="project" value="TreeGrafter"/>
</dbReference>
<dbReference type="UniPathway" id="UPA00557">
    <property type="reaction ID" value="UER00612"/>
</dbReference>
<evidence type="ECO:0000256" key="11">
    <source>
        <dbReference type="ARBA" id="ARBA00048427"/>
    </source>
</evidence>
<dbReference type="OrthoDB" id="335193at2"/>
<dbReference type="InterPro" id="IPR041728">
    <property type="entry name" value="GPAT/DHAPAT_LPLAT"/>
</dbReference>
<evidence type="ECO:0000313" key="14">
    <source>
        <dbReference type="Proteomes" id="UP000266258"/>
    </source>
</evidence>
<evidence type="ECO:0000313" key="13">
    <source>
        <dbReference type="EMBL" id="RIY32204.1"/>
    </source>
</evidence>
<keyword evidence="10" id="KW-0012">Acyltransferase</keyword>
<comment type="pathway">
    <text evidence="2">Phospholipid metabolism; CDP-diacylglycerol biosynthesis; CDP-diacylglycerol from sn-glycerol 3-phosphate: step 1/3.</text>
</comment>
<evidence type="ECO:0000256" key="10">
    <source>
        <dbReference type="ARBA" id="ARBA00023315"/>
    </source>
</evidence>
<feature type="domain" description="Phospholipid/glycerol acyltransferase" evidence="12">
    <location>
        <begin position="329"/>
        <end position="456"/>
    </location>
</feature>
<keyword evidence="8" id="KW-0444">Lipid biosynthesis</keyword>
<evidence type="ECO:0000259" key="12">
    <source>
        <dbReference type="SMART" id="SM00563"/>
    </source>
</evidence>
<dbReference type="PANTHER" id="PTHR12563:SF17">
    <property type="entry name" value="DIHYDROXYACETONE PHOSPHATE ACYLTRANSFERASE"/>
    <property type="match status" value="1"/>
</dbReference>
<dbReference type="CDD" id="cd07993">
    <property type="entry name" value="LPLAT_DHAPAT-like"/>
    <property type="match status" value="1"/>
</dbReference>
<dbReference type="Pfam" id="PF01553">
    <property type="entry name" value="Acyltransferase"/>
    <property type="match status" value="1"/>
</dbReference>
<sequence length="806" mass="92274">MSRLLFKLTRLRDIVRKDVGVVTSEQKVIYVLPYDTSLALQALEQTVKKHNLPWDLNLLTHQGYGKFNQAPVIFLQQGEYITAETSPMHPNLESDLRKIYALGEQINLVFVYPQWGTDVIAKPSIHVKASGLRKTWLNIKSFIKLRKFSFLTLYSQYNLRDLTSIMLATDISRFNCNDLSLVHATAEKLNHAEYITDLEDKDLDFLAHSLAYYLRNQYRTVLARRNSNQTKISRKEVCQAVLLDPQVQEAIGKNKKGKSDPVASTAAFQKQYQAASEIIDEIAADPRFSTLKKYDFVLSKVWNRFYSGITIRGLENVLDLVYNQDKVSLTYVPTHRSHIDYLLLSYILNEYGATKLPLIAAGINLNFWPVGKIFRRGGAFFLRRSFNNYLYSIVFKTYIAEIIKNTQDVEFFIEGGRSRTGRLLTPKTGMLNMTLSGFLKSNEINQYYVPVFIAYDKVFESKTYVQELLGKKKNKESALLVLKNLSKLKYQGQVYLNFARPLYIRNYLNEHWPSWQEDMASNKLDKAGFENASNALARDIAISINSNATISDKALFSAAIFNSDGKLDRAKLSQDIEFFQHILKHTIEFNPGYAICQTPSDKILADVIKVCADNFTSITESQLVVKKQALAEFNYYRNNVEHCFIAPALAAIKLEKNICDTKLAGFCEYFSEIFNLNSFTNFNAQGLMQQVKYFENLLADRSSEQRQLLAKQLDIYLTQLDTFMSVMVEALQALQVENKGIESLQLSTITPTIVERLKAMQSIYPDFADKTTINQLRNAFAHSQKFNNITANELVEALAYVHTWLK</sequence>
<evidence type="ECO:0000256" key="6">
    <source>
        <dbReference type="ARBA" id="ARBA00022679"/>
    </source>
</evidence>
<comment type="similarity">
    <text evidence="3">Belongs to the GPAT/DAPAT family.</text>
</comment>
<keyword evidence="9" id="KW-1208">Phospholipid metabolism</keyword>
<keyword evidence="8" id="KW-0594">Phospholipid biosynthesis</keyword>
<protein>
    <recommendedName>
        <fullName evidence="5">Glycerol-3-phosphate acyltransferase</fullName>
        <ecNumber evidence="4">2.3.1.15</ecNumber>
    </recommendedName>
</protein>
<dbReference type="Proteomes" id="UP000266258">
    <property type="component" value="Unassembled WGS sequence"/>
</dbReference>
<accession>A0A3A1Y7X9</accession>
<dbReference type="InterPro" id="IPR045520">
    <property type="entry name" value="GPAT/DHAPAT_C"/>
</dbReference>
<dbReference type="GO" id="GO:0016024">
    <property type="term" value="P:CDP-diacylglycerol biosynthetic process"/>
    <property type="evidence" value="ECO:0007669"/>
    <property type="project" value="UniProtKB-UniPathway"/>
</dbReference>
<gene>
    <name evidence="13" type="ORF">CJP74_05405</name>
</gene>
<evidence type="ECO:0000256" key="5">
    <source>
        <dbReference type="ARBA" id="ARBA00013432"/>
    </source>
</evidence>
<dbReference type="AlphaFoldDB" id="A0A3A1Y7X9"/>
<evidence type="ECO:0000256" key="9">
    <source>
        <dbReference type="ARBA" id="ARBA00023264"/>
    </source>
</evidence>
<keyword evidence="7" id="KW-0472">Membrane</keyword>
<dbReference type="Pfam" id="PF19277">
    <property type="entry name" value="GPAT_C"/>
    <property type="match status" value="1"/>
</dbReference>